<dbReference type="OrthoDB" id="3726668at2"/>
<dbReference type="InterPro" id="IPR033469">
    <property type="entry name" value="CYTH-like_dom_sf"/>
</dbReference>
<dbReference type="RefSeq" id="WP_133755830.1">
    <property type="nucleotide sequence ID" value="NZ_SOAW01000003.1"/>
</dbReference>
<protein>
    <recommendedName>
        <fullName evidence="3">CHAD domain-containing protein</fullName>
    </recommendedName>
</protein>
<keyword evidence="2" id="KW-1185">Reference proteome</keyword>
<evidence type="ECO:0000313" key="1">
    <source>
        <dbReference type="EMBL" id="TDT29905.1"/>
    </source>
</evidence>
<dbReference type="EMBL" id="SOAW01000003">
    <property type="protein sequence ID" value="TDT29905.1"/>
    <property type="molecule type" value="Genomic_DNA"/>
</dbReference>
<comment type="caution">
    <text evidence="1">The sequence shown here is derived from an EMBL/GenBank/DDBJ whole genome shotgun (WGS) entry which is preliminary data.</text>
</comment>
<reference evidence="1 2" key="1">
    <citation type="submission" date="2019-03" db="EMBL/GenBank/DDBJ databases">
        <title>Genomic Encyclopedia of Archaeal and Bacterial Type Strains, Phase II (KMG-II): from individual species to whole genera.</title>
        <authorList>
            <person name="Goeker M."/>
        </authorList>
    </citation>
    <scope>NUCLEOTIDE SEQUENCE [LARGE SCALE GENOMIC DNA]</scope>
    <source>
        <strain evidence="1 2">DSM 24323</strain>
    </source>
</reference>
<dbReference type="Proteomes" id="UP000295371">
    <property type="component" value="Unassembled WGS sequence"/>
</dbReference>
<dbReference type="AlphaFoldDB" id="A0A4R7IYX6"/>
<sequence>MPQASLSGEVRIELPFAARPSRLVNSELGIDKVTVLGGPTDRWTRQETLLDAADFRLIRAGIVLTHRVSDGRGDWNLSAPGWHPWLPADRSEPMSDGDLPDELASLIRPFRRDAPLTPVAALEVDNWTYALQSAGERITTVTDKFVTVRSGGLTTSRFREVTVGAGLNTEQREWVIEILGLAGGTQVEEFVSLAGRIGAPATGRTDFPAPAPWDDHSRIDVVIGSLLAARLQMIITADLALRGGGPADPLIEQLTAVATELRGLAPFLRHPSSLPEDYIEIAERLRAADPDEALTVINSGRHLKALDTLIRSVRAPRLVDGIDTDQPPKARDAFGGLLERVCLDFVEACDRLSPESDDEAWQAAVAAGGQLINSAAITQMIKPKRSKRVRRATKSMLAELRQSIIDSSPPEIDRLSPAEAFEAGRSFERADARRQAARARAVALWSSLRGEFR</sequence>
<evidence type="ECO:0008006" key="3">
    <source>
        <dbReference type="Google" id="ProtNLM"/>
    </source>
</evidence>
<organism evidence="1 2">
    <name type="scientific">Naumannella halotolerans</name>
    <dbReference type="NCBI Taxonomy" id="993414"/>
    <lineage>
        <taxon>Bacteria</taxon>
        <taxon>Bacillati</taxon>
        <taxon>Actinomycetota</taxon>
        <taxon>Actinomycetes</taxon>
        <taxon>Propionibacteriales</taxon>
        <taxon>Propionibacteriaceae</taxon>
        <taxon>Naumannella</taxon>
    </lineage>
</organism>
<evidence type="ECO:0000313" key="2">
    <source>
        <dbReference type="Proteomes" id="UP000295371"/>
    </source>
</evidence>
<accession>A0A4R7IYX6</accession>
<gene>
    <name evidence="1" type="ORF">CLV29_2927</name>
</gene>
<name>A0A4R7IYX6_9ACTN</name>
<dbReference type="SUPFAM" id="SSF55154">
    <property type="entry name" value="CYTH-like phosphatases"/>
    <property type="match status" value="1"/>
</dbReference>
<proteinExistence type="predicted"/>